<proteinExistence type="predicted"/>
<organism evidence="1 2">
    <name type="scientific">Populus deltoides</name>
    <name type="common">Eastern poplar</name>
    <name type="synonym">Eastern cottonwood</name>
    <dbReference type="NCBI Taxonomy" id="3696"/>
    <lineage>
        <taxon>Eukaryota</taxon>
        <taxon>Viridiplantae</taxon>
        <taxon>Streptophyta</taxon>
        <taxon>Embryophyta</taxon>
        <taxon>Tracheophyta</taxon>
        <taxon>Spermatophyta</taxon>
        <taxon>Magnoliopsida</taxon>
        <taxon>eudicotyledons</taxon>
        <taxon>Gunneridae</taxon>
        <taxon>Pentapetalae</taxon>
        <taxon>rosids</taxon>
        <taxon>fabids</taxon>
        <taxon>Malpighiales</taxon>
        <taxon>Salicaceae</taxon>
        <taxon>Saliceae</taxon>
        <taxon>Populus</taxon>
    </lineage>
</organism>
<gene>
    <name evidence="1" type="ORF">H0E87_021928</name>
</gene>
<keyword evidence="2" id="KW-1185">Reference proteome</keyword>
<dbReference type="Proteomes" id="UP000807159">
    <property type="component" value="Chromosome 12"/>
</dbReference>
<comment type="caution">
    <text evidence="1">The sequence shown here is derived from an EMBL/GenBank/DDBJ whole genome shotgun (WGS) entry which is preliminary data.</text>
</comment>
<name>A0A8T2XG86_POPDE</name>
<dbReference type="EMBL" id="JACEGQ020000012">
    <property type="protein sequence ID" value="KAH8492539.1"/>
    <property type="molecule type" value="Genomic_DNA"/>
</dbReference>
<sequence>MMLLFEVLTPNGWTSTHQGSHVVTGASEAYDKWASTKNGLRFRSHKGFPWEGMDKWSLIFGVTIWKLCKWQNGKNSQGKNCAGTVVMEILSFVNDNVKSKTLKSSVMPDRHESMVAWQKPVGSWLKINTGEAYKGSPGVAGRSDKGC</sequence>
<protein>
    <submittedName>
        <fullName evidence="1">Uncharacterized protein</fullName>
    </submittedName>
</protein>
<dbReference type="AlphaFoldDB" id="A0A8T2XG86"/>
<accession>A0A8T2XG86</accession>
<reference evidence="1" key="1">
    <citation type="journal article" date="2021" name="J. Hered.">
        <title>Genome Assembly of Salicaceae Populus deltoides (Eastern Cottonwood) I-69 Based on Nanopore Sequencing and Hi-C Technologies.</title>
        <authorList>
            <person name="Bai S."/>
            <person name="Wu H."/>
            <person name="Zhang J."/>
            <person name="Pan Z."/>
            <person name="Zhao W."/>
            <person name="Li Z."/>
            <person name="Tong C."/>
        </authorList>
    </citation>
    <scope>NUCLEOTIDE SEQUENCE</scope>
    <source>
        <tissue evidence="1">Leaf</tissue>
    </source>
</reference>
<evidence type="ECO:0000313" key="2">
    <source>
        <dbReference type="Proteomes" id="UP000807159"/>
    </source>
</evidence>
<evidence type="ECO:0000313" key="1">
    <source>
        <dbReference type="EMBL" id="KAH8492539.1"/>
    </source>
</evidence>